<dbReference type="EMBL" id="QNQT01000005">
    <property type="protein sequence ID" value="RDU36321.1"/>
    <property type="molecule type" value="Genomic_DNA"/>
</dbReference>
<keyword evidence="3" id="KW-0804">Transcription</keyword>
<comment type="caution">
    <text evidence="5">The sequence shown here is derived from an EMBL/GenBank/DDBJ whole genome shotgun (WGS) entry which is preliminary data.</text>
</comment>
<dbReference type="GO" id="GO:0046872">
    <property type="term" value="F:metal ion binding"/>
    <property type="evidence" value="ECO:0007669"/>
    <property type="project" value="InterPro"/>
</dbReference>
<dbReference type="Gene3D" id="1.10.1660.10">
    <property type="match status" value="1"/>
</dbReference>
<dbReference type="InterPro" id="IPR047057">
    <property type="entry name" value="MerR_fam"/>
</dbReference>
<gene>
    <name evidence="5" type="ORF">DRW41_12335</name>
</gene>
<evidence type="ECO:0000256" key="3">
    <source>
        <dbReference type="ARBA" id="ARBA00023163"/>
    </source>
</evidence>
<sequence length="305" mass="33978">MLGLPIKEGKYNIKAVSKLLGIQPGTLRAWERRYGVVSPGRSESGHRLYSESQLEILREIMTMIEQGFTVGQAVAQIGQRPTLQSMGKRPFSQLEEFRNALFDGFLEFDEVNAHRTIDACLSQFTFETVLSDIFHPLLTEMEGSFVKGSMNHACFLFGSGLIRSRIENTAFAASGKRFLPRVVLLCAPGEQKDIWLLLLAGLLRLKGFDAIYLGPGIAEGEIDGVIKKVNPRFAFFSCMTESGADIIKGLSYSWKRVFPEIRIGAIGAGLRIASGENTDSPSFPLYLGDTPAEWEQWLNKWMDTI</sequence>
<evidence type="ECO:0000313" key="6">
    <source>
        <dbReference type="Proteomes" id="UP000257144"/>
    </source>
</evidence>
<dbReference type="InterPro" id="IPR036724">
    <property type="entry name" value="Cobalamin-bd_sf"/>
</dbReference>
<feature type="domain" description="HTH merR-type" evidence="4">
    <location>
        <begin position="10"/>
        <end position="79"/>
    </location>
</feature>
<accession>A0A3D8GPW1</accession>
<dbReference type="AlphaFoldDB" id="A0A3D8GPW1"/>
<protein>
    <submittedName>
        <fullName evidence="5">MerR family transcriptional regulator</fullName>
    </submittedName>
</protein>
<dbReference type="PANTHER" id="PTHR30204:SF67">
    <property type="entry name" value="HTH-TYPE TRANSCRIPTIONAL REGULATOR MLRA-RELATED"/>
    <property type="match status" value="1"/>
</dbReference>
<evidence type="ECO:0000259" key="4">
    <source>
        <dbReference type="PROSITE" id="PS50937"/>
    </source>
</evidence>
<dbReference type="SUPFAM" id="SSF52242">
    <property type="entry name" value="Cobalamin (vitamin B12)-binding domain"/>
    <property type="match status" value="1"/>
</dbReference>
<evidence type="ECO:0000256" key="1">
    <source>
        <dbReference type="ARBA" id="ARBA00023015"/>
    </source>
</evidence>
<proteinExistence type="predicted"/>
<reference evidence="5 6" key="1">
    <citation type="submission" date="2018-07" db="EMBL/GenBank/DDBJ databases">
        <title>Bacillus sp. YLB-04 draft genome sequence.</title>
        <authorList>
            <person name="Yu L."/>
            <person name="Tang X."/>
        </authorList>
    </citation>
    <scope>NUCLEOTIDE SEQUENCE [LARGE SCALE GENOMIC DNA]</scope>
    <source>
        <strain evidence="5 6">YLB-04</strain>
    </source>
</reference>
<dbReference type="SUPFAM" id="SSF46955">
    <property type="entry name" value="Putative DNA-binding domain"/>
    <property type="match status" value="1"/>
</dbReference>
<dbReference type="Proteomes" id="UP000257144">
    <property type="component" value="Unassembled WGS sequence"/>
</dbReference>
<dbReference type="PANTHER" id="PTHR30204">
    <property type="entry name" value="REDOX-CYCLING DRUG-SENSING TRANSCRIPTIONAL ACTIVATOR SOXR"/>
    <property type="match status" value="1"/>
</dbReference>
<name>A0A3D8GPW1_9BACI</name>
<dbReference type="InterPro" id="IPR000551">
    <property type="entry name" value="MerR-type_HTH_dom"/>
</dbReference>
<organism evidence="5 6">
    <name type="scientific">Neobacillus piezotolerans</name>
    <dbReference type="NCBI Taxonomy" id="2259171"/>
    <lineage>
        <taxon>Bacteria</taxon>
        <taxon>Bacillati</taxon>
        <taxon>Bacillota</taxon>
        <taxon>Bacilli</taxon>
        <taxon>Bacillales</taxon>
        <taxon>Bacillaceae</taxon>
        <taxon>Neobacillus</taxon>
    </lineage>
</organism>
<evidence type="ECO:0000256" key="2">
    <source>
        <dbReference type="ARBA" id="ARBA00023125"/>
    </source>
</evidence>
<evidence type="ECO:0000313" key="5">
    <source>
        <dbReference type="EMBL" id="RDU36321.1"/>
    </source>
</evidence>
<dbReference type="GO" id="GO:0003700">
    <property type="term" value="F:DNA-binding transcription factor activity"/>
    <property type="evidence" value="ECO:0007669"/>
    <property type="project" value="InterPro"/>
</dbReference>
<keyword evidence="2" id="KW-0238">DNA-binding</keyword>
<dbReference type="Gene3D" id="3.40.50.280">
    <property type="entry name" value="Cobalamin-binding domain"/>
    <property type="match status" value="1"/>
</dbReference>
<dbReference type="InterPro" id="IPR009061">
    <property type="entry name" value="DNA-bd_dom_put_sf"/>
</dbReference>
<dbReference type="GO" id="GO:0003677">
    <property type="term" value="F:DNA binding"/>
    <property type="evidence" value="ECO:0007669"/>
    <property type="project" value="UniProtKB-KW"/>
</dbReference>
<dbReference type="SMART" id="SM00422">
    <property type="entry name" value="HTH_MERR"/>
    <property type="match status" value="1"/>
</dbReference>
<dbReference type="CDD" id="cd01104">
    <property type="entry name" value="HTH_MlrA-CarA"/>
    <property type="match status" value="1"/>
</dbReference>
<dbReference type="Pfam" id="PF13411">
    <property type="entry name" value="MerR_1"/>
    <property type="match status" value="1"/>
</dbReference>
<keyword evidence="1" id="KW-0805">Transcription regulation</keyword>
<dbReference type="GO" id="GO:0031419">
    <property type="term" value="F:cobalamin binding"/>
    <property type="evidence" value="ECO:0007669"/>
    <property type="project" value="InterPro"/>
</dbReference>
<keyword evidence="6" id="KW-1185">Reference proteome</keyword>
<dbReference type="PROSITE" id="PS50937">
    <property type="entry name" value="HTH_MERR_2"/>
    <property type="match status" value="1"/>
</dbReference>